<accession>A0A9D1E2S8</accession>
<reference evidence="3" key="1">
    <citation type="submission" date="2020-10" db="EMBL/GenBank/DDBJ databases">
        <authorList>
            <person name="Gilroy R."/>
        </authorList>
    </citation>
    <scope>NUCLEOTIDE SEQUENCE</scope>
    <source>
        <strain evidence="3">CHK121-14286</strain>
    </source>
</reference>
<organism evidence="3 4">
    <name type="scientific">Candidatus Fimimonas gallinarum</name>
    <dbReference type="NCBI Taxonomy" id="2840821"/>
    <lineage>
        <taxon>Bacteria</taxon>
        <taxon>Pseudomonadati</taxon>
        <taxon>Myxococcota</taxon>
        <taxon>Myxococcia</taxon>
        <taxon>Myxococcales</taxon>
        <taxon>Cystobacterineae</taxon>
        <taxon>Myxococcaceae</taxon>
        <taxon>Myxococcaceae incertae sedis</taxon>
        <taxon>Candidatus Fimimonas</taxon>
    </lineage>
</organism>
<protein>
    <submittedName>
        <fullName evidence="3">Single-stranded DNA-binding protein</fullName>
    </submittedName>
</protein>
<dbReference type="CDD" id="cd04496">
    <property type="entry name" value="SSB_OBF"/>
    <property type="match status" value="1"/>
</dbReference>
<gene>
    <name evidence="3" type="ORF">IAC95_01000</name>
</gene>
<dbReference type="InterPro" id="IPR000424">
    <property type="entry name" value="Primosome_PriB/ssb"/>
</dbReference>
<evidence type="ECO:0000313" key="4">
    <source>
        <dbReference type="Proteomes" id="UP000824200"/>
    </source>
</evidence>
<dbReference type="InterPro" id="IPR012340">
    <property type="entry name" value="NA-bd_OB-fold"/>
</dbReference>
<comment type="caution">
    <text evidence="3">The sequence shown here is derived from an EMBL/GenBank/DDBJ whole genome shotgun (WGS) entry which is preliminary data.</text>
</comment>
<dbReference type="GO" id="GO:0003697">
    <property type="term" value="F:single-stranded DNA binding"/>
    <property type="evidence" value="ECO:0007669"/>
    <property type="project" value="InterPro"/>
</dbReference>
<evidence type="ECO:0000256" key="1">
    <source>
        <dbReference type="ARBA" id="ARBA00023125"/>
    </source>
</evidence>
<dbReference type="PROSITE" id="PS50935">
    <property type="entry name" value="SSB"/>
    <property type="match status" value="2"/>
</dbReference>
<dbReference type="Pfam" id="PF00436">
    <property type="entry name" value="SSB"/>
    <property type="match status" value="1"/>
</dbReference>
<dbReference type="Gene3D" id="2.40.50.140">
    <property type="entry name" value="Nucleic acid-binding proteins"/>
    <property type="match status" value="2"/>
</dbReference>
<proteinExistence type="predicted"/>
<evidence type="ECO:0000256" key="2">
    <source>
        <dbReference type="PROSITE-ProRule" id="PRU00252"/>
    </source>
</evidence>
<dbReference type="SUPFAM" id="SSF50249">
    <property type="entry name" value="Nucleic acid-binding proteins"/>
    <property type="match status" value="1"/>
</dbReference>
<evidence type="ECO:0000313" key="3">
    <source>
        <dbReference type="EMBL" id="HIR65457.1"/>
    </source>
</evidence>
<dbReference type="Proteomes" id="UP000824200">
    <property type="component" value="Unassembled WGS sequence"/>
</dbReference>
<dbReference type="NCBIfam" id="NF004476">
    <property type="entry name" value="PRK05813.1"/>
    <property type="match status" value="1"/>
</dbReference>
<keyword evidence="1 2" id="KW-0238">DNA-binding</keyword>
<dbReference type="EMBL" id="DVHL01000010">
    <property type="protein sequence ID" value="HIR65457.1"/>
    <property type="molecule type" value="Genomic_DNA"/>
</dbReference>
<sequence length="214" mass="23976">MNNLQNNVVTLAGEIVSGAVFSHETYGEKFYEITLAVKRLSGMDDYLPVSVSEHLLSAAVKVGNKITVCGQFRSYNKTVEEKSKLMLTVFARDIMPFDDTINPNTLKLNGYICKPPVYRKTPFNREICDVLIAVNRQYGKSDYIPCIVWGRNARFAQNLSVGEHICVSGRVQSRTYQKKLSEENVVTRTAYEVSVNKIDVVDDSILPTPADTVV</sequence>
<reference evidence="3" key="2">
    <citation type="journal article" date="2021" name="PeerJ">
        <title>Extensive microbial diversity within the chicken gut microbiome revealed by metagenomics and culture.</title>
        <authorList>
            <person name="Gilroy R."/>
            <person name="Ravi A."/>
            <person name="Getino M."/>
            <person name="Pursley I."/>
            <person name="Horton D.L."/>
            <person name="Alikhan N.F."/>
            <person name="Baker D."/>
            <person name="Gharbi K."/>
            <person name="Hall N."/>
            <person name="Watson M."/>
            <person name="Adriaenssens E.M."/>
            <person name="Foster-Nyarko E."/>
            <person name="Jarju S."/>
            <person name="Secka A."/>
            <person name="Antonio M."/>
            <person name="Oren A."/>
            <person name="Chaudhuri R.R."/>
            <person name="La Ragione R."/>
            <person name="Hildebrand F."/>
            <person name="Pallen M.J."/>
        </authorList>
    </citation>
    <scope>NUCLEOTIDE SEQUENCE</scope>
    <source>
        <strain evidence="3">CHK121-14286</strain>
    </source>
</reference>
<dbReference type="AlphaFoldDB" id="A0A9D1E2S8"/>
<name>A0A9D1E2S8_9BACT</name>